<dbReference type="EMBL" id="JAOWLB010000004">
    <property type="protein sequence ID" value="MCV2888328.1"/>
    <property type="molecule type" value="Genomic_DNA"/>
</dbReference>
<feature type="region of interest" description="Disordered" evidence="1">
    <location>
        <begin position="160"/>
        <end position="189"/>
    </location>
</feature>
<evidence type="ECO:0000313" key="3">
    <source>
        <dbReference type="EMBL" id="MCV2888328.1"/>
    </source>
</evidence>
<feature type="transmembrane region" description="Helical" evidence="2">
    <location>
        <begin position="139"/>
        <end position="155"/>
    </location>
</feature>
<sequence>MLMREDGLRARSAHAVADETECAYKADAHSDLPSGSGLILLVGSGVLGILAAAVALLLGKGLLTAVWLYFAVSLLVFGGALAVALCVRSCRQLPAVALDCDAGGAARTMFLRNRLIRTRIGLALVMILAVFMLTDSTAIQEGVVLLCCGGLLWSVQARRAPPHSDTSGIARRESGTQAGPAARTLDDAA</sequence>
<proteinExistence type="predicted"/>
<comment type="caution">
    <text evidence="3">The sequence shown here is derived from an EMBL/GenBank/DDBJ whole genome shotgun (WGS) entry which is preliminary data.</text>
</comment>
<evidence type="ECO:0000256" key="1">
    <source>
        <dbReference type="SAM" id="MobiDB-lite"/>
    </source>
</evidence>
<accession>A0ABT3AI43</accession>
<keyword evidence="2" id="KW-1133">Transmembrane helix</keyword>
<protein>
    <submittedName>
        <fullName evidence="3">Uncharacterized protein</fullName>
    </submittedName>
</protein>
<feature type="transmembrane region" description="Helical" evidence="2">
    <location>
        <begin position="65"/>
        <end position="87"/>
    </location>
</feature>
<gene>
    <name evidence="3" type="ORF">OE747_08235</name>
</gene>
<evidence type="ECO:0000313" key="4">
    <source>
        <dbReference type="Proteomes" id="UP001320899"/>
    </source>
</evidence>
<organism evidence="3 4">
    <name type="scientific">Ruegeria aquimaris</name>
    <dbReference type="NCBI Taxonomy" id="2984333"/>
    <lineage>
        <taxon>Bacteria</taxon>
        <taxon>Pseudomonadati</taxon>
        <taxon>Pseudomonadota</taxon>
        <taxon>Alphaproteobacteria</taxon>
        <taxon>Rhodobacterales</taxon>
        <taxon>Roseobacteraceae</taxon>
        <taxon>Ruegeria</taxon>
    </lineage>
</organism>
<keyword evidence="4" id="KW-1185">Reference proteome</keyword>
<keyword evidence="2" id="KW-0472">Membrane</keyword>
<feature type="transmembrane region" description="Helical" evidence="2">
    <location>
        <begin position="116"/>
        <end position="133"/>
    </location>
</feature>
<evidence type="ECO:0000256" key="2">
    <source>
        <dbReference type="SAM" id="Phobius"/>
    </source>
</evidence>
<reference evidence="3 4" key="1">
    <citation type="submission" date="2022-10" db="EMBL/GenBank/DDBJ databases">
        <title>Ruegeria sp. nov., isolated from ocean surface sediments.</title>
        <authorList>
            <person name="He W."/>
            <person name="Xue H.-P."/>
            <person name="Zhang D.-F."/>
        </authorList>
    </citation>
    <scope>NUCLEOTIDE SEQUENCE [LARGE SCALE GENOMIC DNA]</scope>
    <source>
        <strain evidence="3 4">XHP0148</strain>
    </source>
</reference>
<feature type="transmembrane region" description="Helical" evidence="2">
    <location>
        <begin position="38"/>
        <end position="59"/>
    </location>
</feature>
<name>A0ABT3AI43_9RHOB</name>
<dbReference type="RefSeq" id="WP_263828121.1">
    <property type="nucleotide sequence ID" value="NZ_JAOWLB010000004.1"/>
</dbReference>
<keyword evidence="2" id="KW-0812">Transmembrane</keyword>
<dbReference type="Proteomes" id="UP001320899">
    <property type="component" value="Unassembled WGS sequence"/>
</dbReference>